<dbReference type="SUPFAM" id="SSF48264">
    <property type="entry name" value="Cytochrome P450"/>
    <property type="match status" value="1"/>
</dbReference>
<keyword evidence="10 13" id="KW-0408">Iron</keyword>
<sequence length="336" mass="38180">MTSILKDGAFNCRVSTVLNKDVKQFGKKHLFDDNDETCWNSDQGLPQWIALDLQKEETVSAFHIQFQGGFVGHDCHLEAGLENGSLEIIEQFYPEDINSLQVFKLRKPICAKHLRFVFNGSTDFFAPRFIYCAKHSLSLDYILSHLISVHTAKSDFLKLHQAVAPQNVFRAAGGKPGLSMDQITAQVMVFFIGGFETTSVTISFCLYELAKNVNIQKCVMTEIDRILEEYGGEITYDGVKEMKFLDQVVSETLRKYPPVAFLSRKCTKDYTIPDTDLVVEKGIQVVIPVLGLHRDPKYFPDPEKFDPERFNDEAKRSRPHYVYLPFGEGQRICIGA</sequence>
<dbReference type="Gene3D" id="2.60.120.260">
    <property type="entry name" value="Galactose-binding domain-like"/>
    <property type="match status" value="1"/>
</dbReference>
<dbReference type="OrthoDB" id="10250488at2759"/>
<keyword evidence="7" id="KW-0256">Endoplasmic reticulum</keyword>
<dbReference type="SUPFAM" id="SSF49785">
    <property type="entry name" value="Galactose-binding domain-like"/>
    <property type="match status" value="1"/>
</dbReference>
<evidence type="ECO:0000256" key="8">
    <source>
        <dbReference type="ARBA" id="ARBA00022848"/>
    </source>
</evidence>
<name>A0A6L2PXV2_COPFO</name>
<dbReference type="Proteomes" id="UP000502823">
    <property type="component" value="Unassembled WGS sequence"/>
</dbReference>
<keyword evidence="12" id="KW-0472">Membrane</keyword>
<dbReference type="Pfam" id="PF22633">
    <property type="entry name" value="F5_F8_type_C_2"/>
    <property type="match status" value="1"/>
</dbReference>
<evidence type="ECO:0000256" key="12">
    <source>
        <dbReference type="ARBA" id="ARBA00023136"/>
    </source>
</evidence>
<dbReference type="InterPro" id="IPR008979">
    <property type="entry name" value="Galactose-bd-like_sf"/>
</dbReference>
<dbReference type="InParanoid" id="A0A6L2PXV2"/>
<evidence type="ECO:0000256" key="9">
    <source>
        <dbReference type="ARBA" id="ARBA00023002"/>
    </source>
</evidence>
<feature type="non-terminal residue" evidence="15">
    <location>
        <position position="336"/>
    </location>
</feature>
<keyword evidence="16" id="KW-1185">Reference proteome</keyword>
<dbReference type="EMBL" id="BLKM01012032">
    <property type="protein sequence ID" value="GFG35295.1"/>
    <property type="molecule type" value="Genomic_DNA"/>
</dbReference>
<dbReference type="PRINTS" id="PR00385">
    <property type="entry name" value="P450"/>
</dbReference>
<keyword evidence="8" id="KW-0492">Microsome</keyword>
<dbReference type="GO" id="GO:0005506">
    <property type="term" value="F:iron ion binding"/>
    <property type="evidence" value="ECO:0007669"/>
    <property type="project" value="InterPro"/>
</dbReference>
<evidence type="ECO:0000256" key="14">
    <source>
        <dbReference type="RuleBase" id="RU000461"/>
    </source>
</evidence>
<dbReference type="InterPro" id="IPR002401">
    <property type="entry name" value="Cyt_P450_E_grp-I"/>
</dbReference>
<dbReference type="InterPro" id="IPR017972">
    <property type="entry name" value="Cyt_P450_CS"/>
</dbReference>
<dbReference type="GO" id="GO:0016705">
    <property type="term" value="F:oxidoreductase activity, acting on paired donors, with incorporation or reduction of molecular oxygen"/>
    <property type="evidence" value="ECO:0007669"/>
    <property type="project" value="InterPro"/>
</dbReference>
<gene>
    <name evidence="15" type="ORF">Cfor_01352</name>
</gene>
<dbReference type="AlphaFoldDB" id="A0A6L2PXV2"/>
<keyword evidence="9 14" id="KW-0560">Oxidoreductase</keyword>
<comment type="caution">
    <text evidence="15">The sequence shown here is derived from an EMBL/GenBank/DDBJ whole genome shotgun (WGS) entry which is preliminary data.</text>
</comment>
<dbReference type="PROSITE" id="PS00086">
    <property type="entry name" value="CYTOCHROME_P450"/>
    <property type="match status" value="1"/>
</dbReference>
<organism evidence="15 16">
    <name type="scientific">Coptotermes formosanus</name>
    <name type="common">Formosan subterranean termite</name>
    <dbReference type="NCBI Taxonomy" id="36987"/>
    <lineage>
        <taxon>Eukaryota</taxon>
        <taxon>Metazoa</taxon>
        <taxon>Ecdysozoa</taxon>
        <taxon>Arthropoda</taxon>
        <taxon>Hexapoda</taxon>
        <taxon>Insecta</taxon>
        <taxon>Pterygota</taxon>
        <taxon>Neoptera</taxon>
        <taxon>Polyneoptera</taxon>
        <taxon>Dictyoptera</taxon>
        <taxon>Blattodea</taxon>
        <taxon>Blattoidea</taxon>
        <taxon>Termitoidae</taxon>
        <taxon>Rhinotermitidae</taxon>
        <taxon>Coptotermes</taxon>
    </lineage>
</organism>
<evidence type="ECO:0000313" key="15">
    <source>
        <dbReference type="EMBL" id="GFG35295.1"/>
    </source>
</evidence>
<dbReference type="GO" id="GO:0020037">
    <property type="term" value="F:heme binding"/>
    <property type="evidence" value="ECO:0007669"/>
    <property type="project" value="InterPro"/>
</dbReference>
<dbReference type="PANTHER" id="PTHR24292:SF100">
    <property type="entry name" value="CYTOCHROME P450 6A16, ISOFORM B-RELATED"/>
    <property type="match status" value="1"/>
</dbReference>
<dbReference type="InterPro" id="IPR001128">
    <property type="entry name" value="Cyt_P450"/>
</dbReference>
<keyword evidence="11 14" id="KW-0503">Monooxygenase</keyword>
<comment type="cofactor">
    <cofactor evidence="1 13">
        <name>heme</name>
        <dbReference type="ChEBI" id="CHEBI:30413"/>
    </cofactor>
</comment>
<evidence type="ECO:0000256" key="4">
    <source>
        <dbReference type="ARBA" id="ARBA00010617"/>
    </source>
</evidence>
<protein>
    <recommendedName>
        <fullName evidence="17">F5/8 type C domain-containing protein</fullName>
    </recommendedName>
</protein>
<keyword evidence="6 13" id="KW-0479">Metal-binding</keyword>
<dbReference type="InterPro" id="IPR050476">
    <property type="entry name" value="Insect_CytP450_Detox"/>
</dbReference>
<evidence type="ECO:0000256" key="7">
    <source>
        <dbReference type="ARBA" id="ARBA00022824"/>
    </source>
</evidence>
<dbReference type="Pfam" id="PF00067">
    <property type="entry name" value="p450"/>
    <property type="match status" value="1"/>
</dbReference>
<evidence type="ECO:0000256" key="11">
    <source>
        <dbReference type="ARBA" id="ARBA00023033"/>
    </source>
</evidence>
<comment type="subcellular location">
    <subcellularLocation>
        <location evidence="3">Endoplasmic reticulum membrane</location>
        <topology evidence="3">Peripheral membrane protein</topology>
    </subcellularLocation>
    <subcellularLocation>
        <location evidence="2">Microsome membrane</location>
        <topology evidence="2">Peripheral membrane protein</topology>
    </subcellularLocation>
</comment>
<dbReference type="GO" id="GO:0004497">
    <property type="term" value="F:monooxygenase activity"/>
    <property type="evidence" value="ECO:0007669"/>
    <property type="project" value="UniProtKB-KW"/>
</dbReference>
<evidence type="ECO:0000256" key="5">
    <source>
        <dbReference type="ARBA" id="ARBA00022617"/>
    </source>
</evidence>
<evidence type="ECO:0008006" key="17">
    <source>
        <dbReference type="Google" id="ProtNLM"/>
    </source>
</evidence>
<dbReference type="GO" id="GO:0005789">
    <property type="term" value="C:endoplasmic reticulum membrane"/>
    <property type="evidence" value="ECO:0007669"/>
    <property type="project" value="UniProtKB-SubCell"/>
</dbReference>
<proteinExistence type="inferred from homology"/>
<reference evidence="16" key="1">
    <citation type="submission" date="2020-01" db="EMBL/GenBank/DDBJ databases">
        <title>Draft genome sequence of the Termite Coptotermes fromosanus.</title>
        <authorList>
            <person name="Itakura S."/>
            <person name="Yosikawa Y."/>
            <person name="Umezawa K."/>
        </authorList>
    </citation>
    <scope>NUCLEOTIDE SEQUENCE [LARGE SCALE GENOMIC DNA]</scope>
</reference>
<evidence type="ECO:0000256" key="1">
    <source>
        <dbReference type="ARBA" id="ARBA00001971"/>
    </source>
</evidence>
<accession>A0A6L2PXV2</accession>
<evidence type="ECO:0000256" key="13">
    <source>
        <dbReference type="PIRSR" id="PIRSR602401-1"/>
    </source>
</evidence>
<evidence type="ECO:0000256" key="2">
    <source>
        <dbReference type="ARBA" id="ARBA00004174"/>
    </source>
</evidence>
<evidence type="ECO:0000256" key="10">
    <source>
        <dbReference type="ARBA" id="ARBA00023004"/>
    </source>
</evidence>
<feature type="binding site" description="axial binding residue" evidence="13">
    <location>
        <position position="333"/>
    </location>
    <ligand>
        <name>heme</name>
        <dbReference type="ChEBI" id="CHEBI:30413"/>
    </ligand>
    <ligandPart>
        <name>Fe</name>
        <dbReference type="ChEBI" id="CHEBI:18248"/>
    </ligandPart>
</feature>
<evidence type="ECO:0000313" key="16">
    <source>
        <dbReference type="Proteomes" id="UP000502823"/>
    </source>
</evidence>
<evidence type="ECO:0000256" key="6">
    <source>
        <dbReference type="ARBA" id="ARBA00022723"/>
    </source>
</evidence>
<evidence type="ECO:0000256" key="3">
    <source>
        <dbReference type="ARBA" id="ARBA00004406"/>
    </source>
</evidence>
<dbReference type="Gene3D" id="1.10.630.10">
    <property type="entry name" value="Cytochrome P450"/>
    <property type="match status" value="1"/>
</dbReference>
<keyword evidence="5 13" id="KW-0349">Heme</keyword>
<dbReference type="PANTHER" id="PTHR24292">
    <property type="entry name" value="CYTOCHROME P450"/>
    <property type="match status" value="1"/>
</dbReference>
<comment type="similarity">
    <text evidence="4 14">Belongs to the cytochrome P450 family.</text>
</comment>
<dbReference type="InterPro" id="IPR036396">
    <property type="entry name" value="Cyt_P450_sf"/>
</dbReference>
<dbReference type="PRINTS" id="PR00463">
    <property type="entry name" value="EP450I"/>
</dbReference>